<feature type="domain" description="Alginate lyase" evidence="10">
    <location>
        <begin position="560"/>
        <end position="808"/>
    </location>
</feature>
<dbReference type="InterPro" id="IPR006680">
    <property type="entry name" value="Amidohydro-rel"/>
</dbReference>
<dbReference type="EC" id="3.5.2.2" evidence="8"/>
<evidence type="ECO:0000256" key="4">
    <source>
        <dbReference type="ARBA" id="ARBA00022729"/>
    </source>
</evidence>
<comment type="similarity">
    <text evidence="2">Belongs to the metallo-dependent hydrolases superfamily. Hydantoinase/dihydropyrimidinase family.</text>
</comment>
<evidence type="ECO:0000313" key="12">
    <source>
        <dbReference type="Proteomes" id="UP001430848"/>
    </source>
</evidence>
<keyword evidence="4" id="KW-0732">Signal</keyword>
<reference evidence="11 12" key="1">
    <citation type="submission" date="2024-02" db="EMBL/GenBank/DDBJ databases">
        <title>De novo assembly and annotation of 12 fungi associated with fruit tree decline syndrome in Ontario, Canada.</title>
        <authorList>
            <person name="Sulman M."/>
            <person name="Ellouze W."/>
            <person name="Ilyukhin E."/>
        </authorList>
    </citation>
    <scope>NUCLEOTIDE SEQUENCE [LARGE SCALE GENOMIC DNA]</scope>
    <source>
        <strain evidence="11 12">M169</strain>
    </source>
</reference>
<evidence type="ECO:0000256" key="1">
    <source>
        <dbReference type="ARBA" id="ARBA00001947"/>
    </source>
</evidence>
<comment type="cofactor">
    <cofactor evidence="1">
        <name>Zn(2+)</name>
        <dbReference type="ChEBI" id="CHEBI:29105"/>
    </cofactor>
</comment>
<comment type="caution">
    <text evidence="11">The sequence shown here is derived from an EMBL/GenBank/DDBJ whole genome shotgun (WGS) entry which is preliminary data.</text>
</comment>
<dbReference type="InterPro" id="IPR008929">
    <property type="entry name" value="Chondroitin_lyas"/>
</dbReference>
<sequence length="957" mass="104932">MLDTIIKNGHIVTATEVLPLGIEIGIKDGRIALLGCDLDAGPDTTIVDAEGAYITPGGVDSHVHIEQDNSPTGDTWETGSRSALAGGNTTIIAFASQKRHEDSIYPALEAYHRKATGNSYCDYGFHVILTNPSDKVLEDELPRLVDKEGISSVKLYMTYEPMKLGDADLFNVMTRARSLGITTMIHAENSDMIAAITARLAKAGNTGTFFHSVARPQIAETEATYRVISLAEVTDTPILLVHMSAPRAVQHVADAQSRLLPIHAETCPHYLYLISERLRSGPKDVEGSKNICAPPLRHDASDLKEIWKSVANGTFTTISSDHAPATFDHPIGKKGKAMDTASVDEHGCVHSDFRFVPNGLPGIETRLPLIFNRTFDPALGYRFQDDKIRISLPRFVELTSTNPAKLYGLGHRKGSLLPGFDADLVIWYPEGSSFAEPSTTSGIARDGPERNKPNENVFKISNNMLHHRIDYTPFEGIEVRNWPRWVFLRGKLVWDRDGDGMLGSKSDGHFLRRAKSSILTGQMGRRAMGLLVTTADLDRAKAKIEAELNPWLSSWDKLTSSEYAQDTYTNNAVEAIYRGSDGEHSANNELLWHDAAAAFMLALRWKISGNDSYADAAASILTAWGEKLTTIGGDMDAYLCSGFQGHELANAGELLRDYQPFVDNGFDTFTNMLNTVFLPMNLAFLNHELPAEHIWTHYFANWELGNMASAMAIAVLTENSTTWDFVVDYFKNGGGNGNINLAVSNLVEEPGTGTILGQGQESGRDQGHSALDQQMLGVVGQQAWNQGEDLFAYNNSRILQGAEYFARYNLGYDVPFVNYTNSIVFYDQVSNASRGATRPTWELLYSHYVQVKGLDAPWTTKYLNYTLTGYGGFEPGAGTYGEGSGHYDGLGWGSLLYHMDDSDVEAIVKETGGISANAAAAVSTTSNLPVATTTSATPDLKAKPTQAHKCRRRHRAM</sequence>
<dbReference type="EMBL" id="JAKNSF020000037">
    <property type="protein sequence ID" value="KAK7727610.1"/>
    <property type="molecule type" value="Genomic_DNA"/>
</dbReference>
<evidence type="ECO:0000256" key="5">
    <source>
        <dbReference type="ARBA" id="ARBA00022801"/>
    </source>
</evidence>
<keyword evidence="5" id="KW-0378">Hydrolase</keyword>
<proteinExistence type="inferred from homology"/>
<evidence type="ECO:0000256" key="3">
    <source>
        <dbReference type="ARBA" id="ARBA00022723"/>
    </source>
</evidence>
<dbReference type="Pfam" id="PF05426">
    <property type="entry name" value="Alginate_lyase"/>
    <property type="match status" value="1"/>
</dbReference>
<evidence type="ECO:0000256" key="6">
    <source>
        <dbReference type="ARBA" id="ARBA00023239"/>
    </source>
</evidence>
<dbReference type="SUPFAM" id="SSF48230">
    <property type="entry name" value="Chondroitin AC/alginate lyase"/>
    <property type="match status" value="1"/>
</dbReference>
<gene>
    <name evidence="11" type="ORF">SLS63_007052</name>
</gene>
<dbReference type="InterPro" id="IPR050378">
    <property type="entry name" value="Metallo-dep_Hydrolases_sf"/>
</dbReference>
<dbReference type="Gene3D" id="3.20.20.140">
    <property type="entry name" value="Metal-dependent hydrolases"/>
    <property type="match status" value="1"/>
</dbReference>
<evidence type="ECO:0000256" key="7">
    <source>
        <dbReference type="ARBA" id="ARBA00036696"/>
    </source>
</evidence>
<dbReference type="Proteomes" id="UP001430848">
    <property type="component" value="Unassembled WGS sequence"/>
</dbReference>
<feature type="domain" description="Amidohydrolase-related" evidence="9">
    <location>
        <begin position="53"/>
        <end position="493"/>
    </location>
</feature>
<comment type="catalytic activity">
    <reaction evidence="7">
        <text>5,6-dihydrouracil + H2O = 3-(carbamoylamino)propanoate + H(+)</text>
        <dbReference type="Rhea" id="RHEA:16121"/>
        <dbReference type="ChEBI" id="CHEBI:11892"/>
        <dbReference type="ChEBI" id="CHEBI:15377"/>
        <dbReference type="ChEBI" id="CHEBI:15378"/>
        <dbReference type="ChEBI" id="CHEBI:15901"/>
        <dbReference type="EC" id="3.5.2.2"/>
    </reaction>
</comment>
<dbReference type="InterPro" id="IPR032466">
    <property type="entry name" value="Metal_Hydrolase"/>
</dbReference>
<keyword evidence="6" id="KW-0456">Lyase</keyword>
<dbReference type="SUPFAM" id="SSF51556">
    <property type="entry name" value="Metallo-dependent hydrolases"/>
    <property type="match status" value="1"/>
</dbReference>
<keyword evidence="12" id="KW-1185">Reference proteome</keyword>
<evidence type="ECO:0000313" key="11">
    <source>
        <dbReference type="EMBL" id="KAK7727610.1"/>
    </source>
</evidence>
<evidence type="ECO:0000256" key="2">
    <source>
        <dbReference type="ARBA" id="ARBA00008829"/>
    </source>
</evidence>
<dbReference type="PANTHER" id="PTHR11647">
    <property type="entry name" value="HYDRANTOINASE/DIHYDROPYRIMIDINASE FAMILY MEMBER"/>
    <property type="match status" value="1"/>
</dbReference>
<evidence type="ECO:0000259" key="9">
    <source>
        <dbReference type="Pfam" id="PF01979"/>
    </source>
</evidence>
<dbReference type="PANTHER" id="PTHR11647:SF1">
    <property type="entry name" value="COLLAPSIN RESPONSE MEDIATOR PROTEIN"/>
    <property type="match status" value="1"/>
</dbReference>
<evidence type="ECO:0000259" key="10">
    <source>
        <dbReference type="Pfam" id="PF05426"/>
    </source>
</evidence>
<organism evidence="11 12">
    <name type="scientific">Diaporthe eres</name>
    <name type="common">Phomopsis oblonga</name>
    <dbReference type="NCBI Taxonomy" id="83184"/>
    <lineage>
        <taxon>Eukaryota</taxon>
        <taxon>Fungi</taxon>
        <taxon>Dikarya</taxon>
        <taxon>Ascomycota</taxon>
        <taxon>Pezizomycotina</taxon>
        <taxon>Sordariomycetes</taxon>
        <taxon>Sordariomycetidae</taxon>
        <taxon>Diaporthales</taxon>
        <taxon>Diaporthaceae</taxon>
        <taxon>Diaporthe</taxon>
        <taxon>Diaporthe eres species complex</taxon>
    </lineage>
</organism>
<keyword evidence="3" id="KW-0479">Metal-binding</keyword>
<dbReference type="InterPro" id="IPR011778">
    <property type="entry name" value="Hydantoinase/dihydroPyrase"/>
</dbReference>
<dbReference type="InterPro" id="IPR008397">
    <property type="entry name" value="Alginate_lyase_dom"/>
</dbReference>
<dbReference type="CDD" id="cd01314">
    <property type="entry name" value="D-HYD"/>
    <property type="match status" value="1"/>
</dbReference>
<dbReference type="InterPro" id="IPR011059">
    <property type="entry name" value="Metal-dep_hydrolase_composite"/>
</dbReference>
<accession>A0ABR1P6K7</accession>
<dbReference type="Gene3D" id="1.50.10.100">
    <property type="entry name" value="Chondroitin AC/alginate lyase"/>
    <property type="match status" value="1"/>
</dbReference>
<name>A0ABR1P6K7_DIAER</name>
<evidence type="ECO:0000256" key="8">
    <source>
        <dbReference type="ARBA" id="ARBA00039113"/>
    </source>
</evidence>
<dbReference type="Pfam" id="PF01979">
    <property type="entry name" value="Amidohydro_1"/>
    <property type="match status" value="1"/>
</dbReference>
<protein>
    <recommendedName>
        <fullName evidence="8">dihydropyrimidinase</fullName>
        <ecNumber evidence="8">3.5.2.2</ecNumber>
    </recommendedName>
</protein>
<dbReference type="SUPFAM" id="SSF51338">
    <property type="entry name" value="Composite domain of metallo-dependent hydrolases"/>
    <property type="match status" value="1"/>
</dbReference>